<evidence type="ECO:0000313" key="2">
    <source>
        <dbReference type="EMBL" id="ESU39826.1"/>
    </source>
</evidence>
<feature type="compositionally biased region" description="Low complexity" evidence="1">
    <location>
        <begin position="470"/>
        <end position="483"/>
    </location>
</feature>
<name>V6TM73_GIAIN</name>
<dbReference type="VEuPathDB" id="GiardiaDB:DHA2_151378"/>
<evidence type="ECO:0000256" key="1">
    <source>
        <dbReference type="SAM" id="MobiDB-lite"/>
    </source>
</evidence>
<dbReference type="VEuPathDB" id="GiardiaDB:QR46_2849"/>
<proteinExistence type="predicted"/>
<sequence length="900" mass="98130">MGLRNKRILSFEVKTARIMQIIQSPEKLIELPLKAYTSFCVAENVCAVVGGHEAAVHIRALPRPFTFRAGCQSPQACILSTLNCLLAVVYRSDNGFDLGLFSWSLQSARETQQHESRLTKRTQIPLAGRPVSGTCLAVSNDEAFLICTLLNDVLIYAISEDIFVYASSFTYINRQDNFFSVGIVKQTVSSSGARLYAGILGCKNQSIATLTFTYSKEDNSIAVGEFKSLLHLSFIPTGLWYDKTHIVAYNDTNITVIPYKQTLSVTQSEAGPELSLKLFSDQQIPLGYFLGASKIFTAGLGQSRDSVQPRNELLEEPDVMLATTLFVDTDVGVFGVPTNSLAPSNVALAERDDQDPESLEMCLARECKGTYSVLSSVFEWRDGCSHFYIIEASNRKLYLFHSRMVAVRAHATDASLLTRLSIGYAPKPKAYDLIFDDFQKSCDGHTWFLPITSVLNPQHPRIVRGTKLGAPSVPSRSSQVASSLQAKRTASAGTGRIATNKVKSSGYASSIPWSEQQKLKQEKLSKQKQVSLPNNTSSLTSLGKEEEVLKRYSRLKQLAVISTSSPIIYAEALDDGTLAYLSSDNCISLYTKTSTEKGPSLKLKMSIVPSTRITSFSSHVSSQLLLTPGINASLGVWRTIASNRKELLSIEPRKASPHETAWCSFIWPRCDTEGLCLAAANTSLYAYRYDVSGSFSDSASCTDPAYTELTVLSLPSVIYGGACFTRFKSPVCFLTHSRSDKNGPSDTLSVVDIARMKKVATISNEVSPHARTPSVFLPDLTYACLGSMTENIFATSASGMTAGEVALYDARQTLEQPIRLFSGVSAVKANPRVAFLPKCNGLAVSGDEGRILIYDIRTSGIVFDSSAIFRARSPTGWLAASSTGALIGGTHDGKLYAFFL</sequence>
<evidence type="ECO:0008006" key="4">
    <source>
        <dbReference type="Google" id="ProtNLM"/>
    </source>
</evidence>
<reference evidence="2 3" key="2">
    <citation type="journal article" date="2013" name="Genome Biol. Evol.">
        <title>Genome sequencing of Giardia lamblia genotypes A2 and B isolates (DH and GS) and comparative analysis with the genomes of genotypes A1 and E (WB and Pig).</title>
        <authorList>
            <person name="Adam R.D."/>
            <person name="Dahlstrom E.W."/>
            <person name="Martens C.A."/>
            <person name="Bruno D.P."/>
            <person name="Barbian K.D."/>
            <person name="Ricklefs S.M."/>
            <person name="Hernandez M.M."/>
            <person name="Narla N.P."/>
            <person name="Patel R.B."/>
            <person name="Porcella S.F."/>
            <person name="Nash T.E."/>
        </authorList>
    </citation>
    <scope>NUCLEOTIDE SEQUENCE [LARGE SCALE GENOMIC DNA]</scope>
    <source>
        <strain evidence="2 3">DH</strain>
    </source>
</reference>
<dbReference type="VEuPathDB" id="GiardiaDB:GL50803_0015268"/>
<dbReference type="InterPro" id="IPR036322">
    <property type="entry name" value="WD40_repeat_dom_sf"/>
</dbReference>
<dbReference type="InterPro" id="IPR042411">
    <property type="entry name" value="WDR27"/>
</dbReference>
<dbReference type="AlphaFoldDB" id="V6TM73"/>
<organism evidence="2 3">
    <name type="scientific">Giardia intestinalis</name>
    <name type="common">Giardia lamblia</name>
    <dbReference type="NCBI Taxonomy" id="5741"/>
    <lineage>
        <taxon>Eukaryota</taxon>
        <taxon>Metamonada</taxon>
        <taxon>Diplomonadida</taxon>
        <taxon>Hexamitidae</taxon>
        <taxon>Giardiinae</taxon>
        <taxon>Giardia</taxon>
    </lineage>
</organism>
<dbReference type="SUPFAM" id="SSF50978">
    <property type="entry name" value="WD40 repeat-like"/>
    <property type="match status" value="1"/>
</dbReference>
<dbReference type="InterPro" id="IPR015943">
    <property type="entry name" value="WD40/YVTN_repeat-like_dom_sf"/>
</dbReference>
<dbReference type="EMBL" id="AHGT01000001">
    <property type="protein sequence ID" value="ESU39826.1"/>
    <property type="molecule type" value="Genomic_DNA"/>
</dbReference>
<evidence type="ECO:0000313" key="3">
    <source>
        <dbReference type="Proteomes" id="UP000018320"/>
    </source>
</evidence>
<gene>
    <name evidence="2" type="ORF">DHA2_151378</name>
</gene>
<comment type="caution">
    <text evidence="2">The sequence shown here is derived from an EMBL/GenBank/DDBJ whole genome shotgun (WGS) entry which is preliminary data.</text>
</comment>
<protein>
    <recommendedName>
        <fullName evidence="4">WD-repeat family protein</fullName>
    </recommendedName>
</protein>
<dbReference type="PANTHER" id="PTHR44525">
    <property type="entry name" value="WD REPEAT-CONTAINING PROTEIN 27"/>
    <property type="match status" value="1"/>
</dbReference>
<feature type="region of interest" description="Disordered" evidence="1">
    <location>
        <begin position="466"/>
        <end position="492"/>
    </location>
</feature>
<accession>V6TM73</accession>
<dbReference type="PANTHER" id="PTHR44525:SF1">
    <property type="entry name" value="WD REPEAT-CONTAINING PROTEIN 27"/>
    <property type="match status" value="1"/>
</dbReference>
<reference evidence="3" key="1">
    <citation type="submission" date="2012-02" db="EMBL/GenBank/DDBJ databases">
        <title>Genome sequencing of Giardia lamblia Genotypes A2 and B isolates (DH and GS) and comparative analysis with the genomes of Genotypes A1 and E (WB and Pig).</title>
        <authorList>
            <person name="Adam R."/>
            <person name="Dahlstrom E."/>
            <person name="Martens C."/>
            <person name="Bruno D."/>
            <person name="Barbian K."/>
            <person name="Porcella S.F."/>
            <person name="Nash T."/>
        </authorList>
    </citation>
    <scope>NUCLEOTIDE SEQUENCE</scope>
    <source>
        <strain evidence="3">DH</strain>
    </source>
</reference>
<dbReference type="Proteomes" id="UP000018320">
    <property type="component" value="Unassembled WGS sequence"/>
</dbReference>
<dbReference type="VEuPathDB" id="GiardiaDB:GL50581_1113"/>
<dbReference type="Gene3D" id="2.130.10.10">
    <property type="entry name" value="YVTN repeat-like/Quinoprotein amine dehydrogenase"/>
    <property type="match status" value="1"/>
</dbReference>